<reference evidence="2 3" key="1">
    <citation type="submission" date="2018-10" db="EMBL/GenBank/DDBJ databases">
        <title>Isolation from soil.</title>
        <authorList>
            <person name="Hu J."/>
        </authorList>
    </citation>
    <scope>NUCLEOTIDE SEQUENCE [LARGE SCALE GENOMIC DNA]</scope>
    <source>
        <strain evidence="2 3">NEAU-Ht49</strain>
    </source>
</reference>
<dbReference type="Pfam" id="PF12680">
    <property type="entry name" value="SnoaL_2"/>
    <property type="match status" value="1"/>
</dbReference>
<gene>
    <name evidence="2" type="ORF">EBO15_37180</name>
</gene>
<evidence type="ECO:0000259" key="1">
    <source>
        <dbReference type="Pfam" id="PF12680"/>
    </source>
</evidence>
<dbReference type="RefSeq" id="WP_122199165.1">
    <property type="nucleotide sequence ID" value="NZ_JBHSKC010000001.1"/>
</dbReference>
<dbReference type="AlphaFoldDB" id="A0A3M2LJJ6"/>
<dbReference type="OrthoDB" id="3574881at2"/>
<protein>
    <submittedName>
        <fullName evidence="2">Nuclear transport factor 2 family protein</fullName>
    </submittedName>
</protein>
<organism evidence="2 3">
    <name type="scientific">Actinomadura harenae</name>
    <dbReference type="NCBI Taxonomy" id="2483351"/>
    <lineage>
        <taxon>Bacteria</taxon>
        <taxon>Bacillati</taxon>
        <taxon>Actinomycetota</taxon>
        <taxon>Actinomycetes</taxon>
        <taxon>Streptosporangiales</taxon>
        <taxon>Thermomonosporaceae</taxon>
        <taxon>Actinomadura</taxon>
    </lineage>
</organism>
<feature type="domain" description="SnoaL-like" evidence="1">
    <location>
        <begin position="29"/>
        <end position="126"/>
    </location>
</feature>
<dbReference type="Gene3D" id="3.10.450.50">
    <property type="match status" value="1"/>
</dbReference>
<proteinExistence type="predicted"/>
<dbReference type="InterPro" id="IPR037401">
    <property type="entry name" value="SnoaL-like"/>
</dbReference>
<dbReference type="PANTHER" id="PTHR41252:SF1">
    <property type="entry name" value="BLR2505 PROTEIN"/>
    <property type="match status" value="1"/>
</dbReference>
<dbReference type="SUPFAM" id="SSF54427">
    <property type="entry name" value="NTF2-like"/>
    <property type="match status" value="1"/>
</dbReference>
<comment type="caution">
    <text evidence="2">The sequence shown here is derived from an EMBL/GenBank/DDBJ whole genome shotgun (WGS) entry which is preliminary data.</text>
</comment>
<dbReference type="InterPro" id="IPR032710">
    <property type="entry name" value="NTF2-like_dom_sf"/>
</dbReference>
<keyword evidence="3" id="KW-1185">Reference proteome</keyword>
<sequence length="144" mass="15933">MTNESDAWAVMRKFYEAEAAYVAAGGHGKADFAGVAACLDPDVVLYQAPGMPFSGTGEWRGHAGMEGFMTAFGDTWESMEFLEQEHWGDADTVVVSNRVRFRSKATGRDVETRIVQLIKVRDGRMLECRPFYWNPAAIGEACTP</sequence>
<name>A0A3M2LJJ6_9ACTN</name>
<dbReference type="Proteomes" id="UP000282674">
    <property type="component" value="Unassembled WGS sequence"/>
</dbReference>
<evidence type="ECO:0000313" key="2">
    <source>
        <dbReference type="EMBL" id="RMI36960.1"/>
    </source>
</evidence>
<accession>A0A3M2LJJ6</accession>
<dbReference type="PANTHER" id="PTHR41252">
    <property type="entry name" value="BLR2505 PROTEIN"/>
    <property type="match status" value="1"/>
</dbReference>
<dbReference type="EMBL" id="RFFG01000120">
    <property type="protein sequence ID" value="RMI36960.1"/>
    <property type="molecule type" value="Genomic_DNA"/>
</dbReference>
<evidence type="ECO:0000313" key="3">
    <source>
        <dbReference type="Proteomes" id="UP000282674"/>
    </source>
</evidence>